<keyword evidence="9" id="KW-0902">Two-component regulatory system</keyword>
<dbReference type="Gene3D" id="6.10.340.10">
    <property type="match status" value="1"/>
</dbReference>
<dbReference type="InterPro" id="IPR003660">
    <property type="entry name" value="HAMP_dom"/>
</dbReference>
<dbReference type="PANTHER" id="PTHR45436">
    <property type="entry name" value="SENSOR HISTIDINE KINASE YKOH"/>
    <property type="match status" value="1"/>
</dbReference>
<dbReference type="InterPro" id="IPR050428">
    <property type="entry name" value="TCS_sensor_his_kinase"/>
</dbReference>
<dbReference type="EC" id="2.7.13.3" evidence="3"/>
<dbReference type="InterPro" id="IPR005467">
    <property type="entry name" value="His_kinase_dom"/>
</dbReference>
<dbReference type="SUPFAM" id="SSF47384">
    <property type="entry name" value="Homodimeric domain of signal transducing histidine kinase"/>
    <property type="match status" value="1"/>
</dbReference>
<dbReference type="GO" id="GO:0000155">
    <property type="term" value="F:phosphorelay sensor kinase activity"/>
    <property type="evidence" value="ECO:0007669"/>
    <property type="project" value="InterPro"/>
</dbReference>
<gene>
    <name evidence="14" type="ORF">NEE01_05405</name>
</gene>
<evidence type="ECO:0000256" key="8">
    <source>
        <dbReference type="ARBA" id="ARBA00022989"/>
    </source>
</evidence>
<evidence type="ECO:0000256" key="11">
    <source>
        <dbReference type="SAM" id="Phobius"/>
    </source>
</evidence>
<accession>A0AA41Z630</accession>
<dbReference type="PRINTS" id="PR00344">
    <property type="entry name" value="BCTRLSENSOR"/>
</dbReference>
<evidence type="ECO:0000256" key="10">
    <source>
        <dbReference type="ARBA" id="ARBA00023136"/>
    </source>
</evidence>
<feature type="domain" description="Histidine kinase" evidence="12">
    <location>
        <begin position="236"/>
        <end position="447"/>
    </location>
</feature>
<dbReference type="InterPro" id="IPR004358">
    <property type="entry name" value="Sig_transdc_His_kin-like_C"/>
</dbReference>
<keyword evidence="5" id="KW-0808">Transferase</keyword>
<dbReference type="Pfam" id="PF00512">
    <property type="entry name" value="HisKA"/>
    <property type="match status" value="1"/>
</dbReference>
<dbReference type="Gene3D" id="1.10.287.130">
    <property type="match status" value="1"/>
</dbReference>
<dbReference type="PROSITE" id="PS50885">
    <property type="entry name" value="HAMP"/>
    <property type="match status" value="1"/>
</dbReference>
<feature type="domain" description="HAMP" evidence="13">
    <location>
        <begin position="175"/>
        <end position="228"/>
    </location>
</feature>
<dbReference type="SMART" id="SM00387">
    <property type="entry name" value="HATPase_c"/>
    <property type="match status" value="1"/>
</dbReference>
<comment type="subcellular location">
    <subcellularLocation>
        <location evidence="2">Membrane</location>
    </subcellularLocation>
</comment>
<dbReference type="SMART" id="SM00304">
    <property type="entry name" value="HAMP"/>
    <property type="match status" value="1"/>
</dbReference>
<dbReference type="PROSITE" id="PS50109">
    <property type="entry name" value="HIS_KIN"/>
    <property type="match status" value="1"/>
</dbReference>
<keyword evidence="14" id="KW-0067">ATP-binding</keyword>
<dbReference type="Pfam" id="PF02518">
    <property type="entry name" value="HATPase_c"/>
    <property type="match status" value="1"/>
</dbReference>
<proteinExistence type="predicted"/>
<evidence type="ECO:0000256" key="9">
    <source>
        <dbReference type="ARBA" id="ARBA00023012"/>
    </source>
</evidence>
<keyword evidence="10 11" id="KW-0472">Membrane</keyword>
<dbReference type="RefSeq" id="WP_265268158.1">
    <property type="nucleotide sequence ID" value="NZ_JANFAV010000002.1"/>
</dbReference>
<keyword evidence="6 11" id="KW-0812">Transmembrane</keyword>
<evidence type="ECO:0000256" key="5">
    <source>
        <dbReference type="ARBA" id="ARBA00022679"/>
    </source>
</evidence>
<dbReference type="InterPro" id="IPR003661">
    <property type="entry name" value="HisK_dim/P_dom"/>
</dbReference>
<dbReference type="SUPFAM" id="SSF158472">
    <property type="entry name" value="HAMP domain-like"/>
    <property type="match status" value="1"/>
</dbReference>
<feature type="transmembrane region" description="Helical" evidence="11">
    <location>
        <begin position="12"/>
        <end position="35"/>
    </location>
</feature>
<name>A0AA41Z630_9SPHN</name>
<reference evidence="14" key="1">
    <citation type="submission" date="2022-06" db="EMBL/GenBank/DDBJ databases">
        <title>Sphingomonas sp. nov. isolated from rhizosphere soil of tomato.</title>
        <authorList>
            <person name="Dong H."/>
            <person name="Gao R."/>
        </authorList>
    </citation>
    <scope>NUCLEOTIDE SEQUENCE</scope>
    <source>
        <strain evidence="14">MMSM24</strain>
    </source>
</reference>
<evidence type="ECO:0000256" key="4">
    <source>
        <dbReference type="ARBA" id="ARBA00022553"/>
    </source>
</evidence>
<organism evidence="14 15">
    <name type="scientific">Sphingomonas lycopersici</name>
    <dbReference type="NCBI Taxonomy" id="2951807"/>
    <lineage>
        <taxon>Bacteria</taxon>
        <taxon>Pseudomonadati</taxon>
        <taxon>Pseudomonadota</taxon>
        <taxon>Alphaproteobacteria</taxon>
        <taxon>Sphingomonadales</taxon>
        <taxon>Sphingomonadaceae</taxon>
        <taxon>Sphingomonas</taxon>
    </lineage>
</organism>
<keyword evidence="4" id="KW-0597">Phosphoprotein</keyword>
<evidence type="ECO:0000256" key="6">
    <source>
        <dbReference type="ARBA" id="ARBA00022692"/>
    </source>
</evidence>
<dbReference type="SMART" id="SM00388">
    <property type="entry name" value="HisKA"/>
    <property type="match status" value="1"/>
</dbReference>
<keyword evidence="8 11" id="KW-1133">Transmembrane helix</keyword>
<dbReference type="EMBL" id="JANFAV010000002">
    <property type="protein sequence ID" value="MCW6534220.1"/>
    <property type="molecule type" value="Genomic_DNA"/>
</dbReference>
<keyword evidence="7" id="KW-0418">Kinase</keyword>
<sequence length="447" mass="47341">MTEKRRSAVYRIAFIYSGAFALAVALLGVLVYVAAERALRGEQDLALGEATAALERSYRTQGYAGLIDAIGERGSTNGVVTFGYALFDASGRRVAGSFDLDLPPPGYSNVAFRDPVEGLDHARALTTRLDRNLSLVVGIDSQVLERLDRLILSLFAGMLVLILAIGAGGALVLGSYLRRRLDRISGTAQAIIAGDMRRRVPVSPRGDEFDQLGIALNLMLERIARLLDNLRQVSADVAHDLRTPLARLRAGLEAALSVDDPAAQHAAIAKAVEQADATLALFGGILRIVEVDAGDVRQGFVTVDLTALAEDLVDSYAPAVADKGRTLACDIAPDITVPGDRELIAQAVINLLDNAQAHTPPGTAIRLTLRAEAGIARLEVADDGPGVPPADRARIVERFVRLDRSRAAHGHGLGLNLVDAIARAHGGALAIEDAAPGLSAVLRLPRI</sequence>
<protein>
    <recommendedName>
        <fullName evidence="3">histidine kinase</fullName>
        <ecNumber evidence="3">2.7.13.3</ecNumber>
    </recommendedName>
</protein>
<dbReference type="InterPro" id="IPR036097">
    <property type="entry name" value="HisK_dim/P_sf"/>
</dbReference>
<dbReference type="Gene3D" id="3.30.565.10">
    <property type="entry name" value="Histidine kinase-like ATPase, C-terminal domain"/>
    <property type="match status" value="1"/>
</dbReference>
<dbReference type="SUPFAM" id="SSF55874">
    <property type="entry name" value="ATPase domain of HSP90 chaperone/DNA topoisomerase II/histidine kinase"/>
    <property type="match status" value="1"/>
</dbReference>
<comment type="catalytic activity">
    <reaction evidence="1">
        <text>ATP + protein L-histidine = ADP + protein N-phospho-L-histidine.</text>
        <dbReference type="EC" id="2.7.13.3"/>
    </reaction>
</comment>
<dbReference type="CDD" id="cd00075">
    <property type="entry name" value="HATPase"/>
    <property type="match status" value="1"/>
</dbReference>
<dbReference type="InterPro" id="IPR036890">
    <property type="entry name" value="HATPase_C_sf"/>
</dbReference>
<evidence type="ECO:0000256" key="7">
    <source>
        <dbReference type="ARBA" id="ARBA00022777"/>
    </source>
</evidence>
<dbReference type="InterPro" id="IPR003594">
    <property type="entry name" value="HATPase_dom"/>
</dbReference>
<evidence type="ECO:0000313" key="15">
    <source>
        <dbReference type="Proteomes" id="UP001165565"/>
    </source>
</evidence>
<evidence type="ECO:0000256" key="1">
    <source>
        <dbReference type="ARBA" id="ARBA00000085"/>
    </source>
</evidence>
<evidence type="ECO:0000256" key="2">
    <source>
        <dbReference type="ARBA" id="ARBA00004370"/>
    </source>
</evidence>
<evidence type="ECO:0000259" key="12">
    <source>
        <dbReference type="PROSITE" id="PS50109"/>
    </source>
</evidence>
<dbReference type="CDD" id="cd06225">
    <property type="entry name" value="HAMP"/>
    <property type="match status" value="1"/>
</dbReference>
<evidence type="ECO:0000313" key="14">
    <source>
        <dbReference type="EMBL" id="MCW6534220.1"/>
    </source>
</evidence>
<dbReference type="Proteomes" id="UP001165565">
    <property type="component" value="Unassembled WGS sequence"/>
</dbReference>
<keyword evidence="14" id="KW-0547">Nucleotide-binding</keyword>
<evidence type="ECO:0000259" key="13">
    <source>
        <dbReference type="PROSITE" id="PS50885"/>
    </source>
</evidence>
<feature type="transmembrane region" description="Helical" evidence="11">
    <location>
        <begin position="150"/>
        <end position="173"/>
    </location>
</feature>
<dbReference type="PANTHER" id="PTHR45436:SF8">
    <property type="entry name" value="HISTIDINE KINASE"/>
    <property type="match status" value="1"/>
</dbReference>
<evidence type="ECO:0000256" key="3">
    <source>
        <dbReference type="ARBA" id="ARBA00012438"/>
    </source>
</evidence>
<dbReference type="GO" id="GO:0005524">
    <property type="term" value="F:ATP binding"/>
    <property type="evidence" value="ECO:0007669"/>
    <property type="project" value="UniProtKB-KW"/>
</dbReference>
<keyword evidence="15" id="KW-1185">Reference proteome</keyword>
<dbReference type="AlphaFoldDB" id="A0AA41Z630"/>
<dbReference type="CDD" id="cd00082">
    <property type="entry name" value="HisKA"/>
    <property type="match status" value="1"/>
</dbReference>
<comment type="caution">
    <text evidence="14">The sequence shown here is derived from an EMBL/GenBank/DDBJ whole genome shotgun (WGS) entry which is preliminary data.</text>
</comment>
<dbReference type="GO" id="GO:0005886">
    <property type="term" value="C:plasma membrane"/>
    <property type="evidence" value="ECO:0007669"/>
    <property type="project" value="TreeGrafter"/>
</dbReference>
<dbReference type="Pfam" id="PF00672">
    <property type="entry name" value="HAMP"/>
    <property type="match status" value="1"/>
</dbReference>